<dbReference type="InterPro" id="IPR052710">
    <property type="entry name" value="CAAX_protease"/>
</dbReference>
<feature type="transmembrane region" description="Helical" evidence="1">
    <location>
        <begin position="50"/>
        <end position="68"/>
    </location>
</feature>
<accession>A0A6N2YW92</accession>
<gene>
    <name evidence="3" type="ORF">ELLFYP34_01718</name>
</gene>
<dbReference type="GO" id="GO:0006508">
    <property type="term" value="P:proteolysis"/>
    <property type="evidence" value="ECO:0007669"/>
    <property type="project" value="UniProtKB-KW"/>
</dbReference>
<feature type="transmembrane region" description="Helical" evidence="1">
    <location>
        <begin position="156"/>
        <end position="176"/>
    </location>
</feature>
<feature type="transmembrane region" description="Helical" evidence="1">
    <location>
        <begin position="182"/>
        <end position="201"/>
    </location>
</feature>
<feature type="transmembrane region" description="Helical" evidence="1">
    <location>
        <begin position="243"/>
        <end position="260"/>
    </location>
</feature>
<feature type="domain" description="CAAX prenyl protease 2/Lysostaphin resistance protein A-like" evidence="2">
    <location>
        <begin position="119"/>
        <end position="218"/>
    </location>
</feature>
<dbReference type="InterPro" id="IPR003675">
    <property type="entry name" value="Rce1/LyrA-like_dom"/>
</dbReference>
<keyword evidence="1" id="KW-0812">Transmembrane</keyword>
<dbReference type="GO" id="GO:0080120">
    <property type="term" value="P:CAAX-box protein maturation"/>
    <property type="evidence" value="ECO:0007669"/>
    <property type="project" value="UniProtKB-ARBA"/>
</dbReference>
<organism evidence="3">
    <name type="scientific">Eubacterium limosum</name>
    <dbReference type="NCBI Taxonomy" id="1736"/>
    <lineage>
        <taxon>Bacteria</taxon>
        <taxon>Bacillati</taxon>
        <taxon>Bacillota</taxon>
        <taxon>Clostridia</taxon>
        <taxon>Eubacteriales</taxon>
        <taxon>Eubacteriaceae</taxon>
        <taxon>Eubacterium</taxon>
    </lineage>
</organism>
<evidence type="ECO:0000256" key="1">
    <source>
        <dbReference type="SAM" id="Phobius"/>
    </source>
</evidence>
<reference evidence="3" key="1">
    <citation type="submission" date="2019-11" db="EMBL/GenBank/DDBJ databases">
        <authorList>
            <person name="Feng L."/>
        </authorList>
    </citation>
    <scope>NUCLEOTIDE SEQUENCE</scope>
    <source>
        <strain evidence="3">ElimosumLFYP34</strain>
    </source>
</reference>
<dbReference type="AlphaFoldDB" id="A0A6N2YW92"/>
<keyword evidence="3" id="KW-0645">Protease</keyword>
<keyword evidence="3" id="KW-0378">Hydrolase</keyword>
<dbReference type="PANTHER" id="PTHR36435">
    <property type="entry name" value="SLR1288 PROTEIN"/>
    <property type="match status" value="1"/>
</dbReference>
<feature type="transmembrane region" description="Helical" evidence="1">
    <location>
        <begin position="12"/>
        <end position="38"/>
    </location>
</feature>
<proteinExistence type="predicted"/>
<keyword evidence="1" id="KW-1133">Transmembrane helix</keyword>
<sequence>MKQKKHRFLKHPILAAFLLPIIGLLGGGIIGQIVVLSLNGFDTKAAQNTLLSNDLPEIFLALLVILIMKHSYDNQFKFGFWKKNLKPSMFFASWGFLVLLLNIIPNLFLGTPLESSYGLLLAVTGGIAPGLYEEVTCRGVVLSNMMYQWRNAKNPIMMSLLASSIAFGLIHLVNLFSTVGPTLIQVGYATGLGIFFGAVYLRTRNLWGPVVVHALIDISAKIFVTEDPVAGIASLAVPPEQMLVGISVFIVFTAIGLYLVRPAKHEEIKALWREDSWHHEVAPETEAL</sequence>
<protein>
    <submittedName>
        <fullName evidence="3">CAAX amino terminal protease self- immunity</fullName>
    </submittedName>
</protein>
<feature type="transmembrane region" description="Helical" evidence="1">
    <location>
        <begin position="89"/>
        <end position="109"/>
    </location>
</feature>
<dbReference type="Pfam" id="PF02517">
    <property type="entry name" value="Rce1-like"/>
    <property type="match status" value="1"/>
</dbReference>
<dbReference type="EMBL" id="CACRTR010000003">
    <property type="protein sequence ID" value="VYT70603.1"/>
    <property type="molecule type" value="Genomic_DNA"/>
</dbReference>
<dbReference type="GO" id="GO:0004175">
    <property type="term" value="F:endopeptidase activity"/>
    <property type="evidence" value="ECO:0007669"/>
    <property type="project" value="UniProtKB-ARBA"/>
</dbReference>
<name>A0A6N2YW92_EUBLI</name>
<evidence type="ECO:0000313" key="3">
    <source>
        <dbReference type="EMBL" id="VYT70603.1"/>
    </source>
</evidence>
<evidence type="ECO:0000259" key="2">
    <source>
        <dbReference type="Pfam" id="PF02517"/>
    </source>
</evidence>
<dbReference type="PANTHER" id="PTHR36435:SF1">
    <property type="entry name" value="CAAX AMINO TERMINAL PROTEASE FAMILY PROTEIN"/>
    <property type="match status" value="1"/>
</dbReference>
<keyword evidence="1" id="KW-0472">Membrane</keyword>